<dbReference type="InterPro" id="IPR050639">
    <property type="entry name" value="SSR_resolvase"/>
</dbReference>
<proteinExistence type="predicted"/>
<name>A0ABW3UF32_9BACL</name>
<evidence type="ECO:0000313" key="2">
    <source>
        <dbReference type="EMBL" id="MFD1219563.1"/>
    </source>
</evidence>
<reference evidence="3" key="1">
    <citation type="journal article" date="2019" name="Int. J. Syst. Evol. Microbiol.">
        <title>The Global Catalogue of Microorganisms (GCM) 10K type strain sequencing project: providing services to taxonomists for standard genome sequencing and annotation.</title>
        <authorList>
            <consortium name="The Broad Institute Genomics Platform"/>
            <consortium name="The Broad Institute Genome Sequencing Center for Infectious Disease"/>
            <person name="Wu L."/>
            <person name="Ma J."/>
        </authorList>
    </citation>
    <scope>NUCLEOTIDE SEQUENCE [LARGE SCALE GENOMIC DNA]</scope>
    <source>
        <strain evidence="3">CCUG 53270</strain>
    </source>
</reference>
<keyword evidence="3" id="KW-1185">Reference proteome</keyword>
<accession>A0ABW3UF32</accession>
<evidence type="ECO:0000259" key="1">
    <source>
        <dbReference type="PROSITE" id="PS51736"/>
    </source>
</evidence>
<dbReference type="PANTHER" id="PTHR30461:SF23">
    <property type="entry name" value="DNA RECOMBINASE-RELATED"/>
    <property type="match status" value="1"/>
</dbReference>
<protein>
    <submittedName>
        <fullName evidence="2">Recombinase family protein</fullName>
    </submittedName>
</protein>
<gene>
    <name evidence="2" type="ORF">ACFQ4B_05500</name>
</gene>
<feature type="domain" description="Resolvase/invertase-type recombinase catalytic" evidence="1">
    <location>
        <begin position="3"/>
        <end position="103"/>
    </location>
</feature>
<dbReference type="InterPro" id="IPR036162">
    <property type="entry name" value="Resolvase-like_N_sf"/>
</dbReference>
<dbReference type="PROSITE" id="PS51736">
    <property type="entry name" value="RECOMBINASES_3"/>
    <property type="match status" value="1"/>
</dbReference>
<dbReference type="InterPro" id="IPR006119">
    <property type="entry name" value="Resolv_N"/>
</dbReference>
<dbReference type="PANTHER" id="PTHR30461">
    <property type="entry name" value="DNA-INVERTASE FROM LAMBDOID PROPHAGE"/>
    <property type="match status" value="1"/>
</dbReference>
<dbReference type="SUPFAM" id="SSF53041">
    <property type="entry name" value="Resolvase-like"/>
    <property type="match status" value="1"/>
</dbReference>
<comment type="caution">
    <text evidence="2">The sequence shown here is derived from an EMBL/GenBank/DDBJ whole genome shotgun (WGS) entry which is preliminary data.</text>
</comment>
<dbReference type="CDD" id="cd00338">
    <property type="entry name" value="Ser_Recombinase"/>
    <property type="match status" value="1"/>
</dbReference>
<dbReference type="Pfam" id="PF00239">
    <property type="entry name" value="Resolvase"/>
    <property type="match status" value="1"/>
</dbReference>
<dbReference type="Gene3D" id="3.40.50.1390">
    <property type="entry name" value="Resolvase, N-terminal catalytic domain"/>
    <property type="match status" value="1"/>
</dbReference>
<dbReference type="EMBL" id="JBHTLU010000012">
    <property type="protein sequence ID" value="MFD1219563.1"/>
    <property type="molecule type" value="Genomic_DNA"/>
</dbReference>
<dbReference type="SMART" id="SM00857">
    <property type="entry name" value="Resolvase"/>
    <property type="match status" value="1"/>
</dbReference>
<evidence type="ECO:0000313" key="3">
    <source>
        <dbReference type="Proteomes" id="UP001597180"/>
    </source>
</evidence>
<dbReference type="Proteomes" id="UP001597180">
    <property type="component" value="Unassembled WGS sequence"/>
</dbReference>
<organism evidence="2 3">
    <name type="scientific">Paenibacillus vulneris</name>
    <dbReference type="NCBI Taxonomy" id="1133364"/>
    <lineage>
        <taxon>Bacteria</taxon>
        <taxon>Bacillati</taxon>
        <taxon>Bacillota</taxon>
        <taxon>Bacilli</taxon>
        <taxon>Bacillales</taxon>
        <taxon>Paenibacillaceae</taxon>
        <taxon>Paenibacillus</taxon>
    </lineage>
</organism>
<dbReference type="RefSeq" id="WP_345595022.1">
    <property type="nucleotide sequence ID" value="NZ_BAABJG010000055.1"/>
</dbReference>
<sequence length="103" mass="11730">MNKSMIYARVASNEQASGKLEEQINLCNQFAADNELTVYAVYKDVIGTHIPDKRFNDILEEMIINDVEDLIVQDLSRISRNSIKVLELVQKFTEQGKNIISVV</sequence>